<name>A0A1V4HR52_9BACL</name>
<gene>
    <name evidence="1" type="ORF">BC351_17515</name>
</gene>
<dbReference type="OrthoDB" id="3035434at2"/>
<dbReference type="EMBL" id="MBTG01000004">
    <property type="protein sequence ID" value="OPH60296.1"/>
    <property type="molecule type" value="Genomic_DNA"/>
</dbReference>
<sequence length="399" mass="48079">MFDLEIEDNIKLTLEVSEDYLEKIIKKPDDVKNYKMLILNLHNALELTFKFLLQSRNDFMIYEMHDRNSYRDVIDTFKSFHKQRKFSNEKIPFERALNTISFTKAYEILAYLYNVEGFDEKFIFKLKRLNTLRNGLTHFKARIEHTDILVLYNLFEECVNLYNSELDSDKNVFRNLINENHDYDKFILNRDLAYDFSNTIEDIKIKLLDDPIIKELIGFLIIKLDRVNPDINLNDYEKLLEFFVKKQERTTDKKNHKIHRSLDYIELEYKEYLKEIQEQALKEIQEQARKDIDRKDEMKKKYNEAGKKGKFEDFVVRAIFMLLESDFIYSRTYYQRYESFDHDLFGGLSLTVSCKDLILRKWNRDSDSICKAFDLSQEEYSRLLKFQGDHSIDSSDDEL</sequence>
<protein>
    <submittedName>
        <fullName evidence="1">Uncharacterized protein</fullName>
    </submittedName>
</protein>
<proteinExistence type="predicted"/>
<dbReference type="AlphaFoldDB" id="A0A1V4HR52"/>
<reference evidence="2" key="1">
    <citation type="submission" date="2016-07" db="EMBL/GenBank/DDBJ databases">
        <authorList>
            <person name="Florea S."/>
            <person name="Webb J.S."/>
            <person name="Jaromczyk J."/>
            <person name="Schardl C.L."/>
        </authorList>
    </citation>
    <scope>NUCLEOTIDE SEQUENCE [LARGE SCALE GENOMIC DNA]</scope>
    <source>
        <strain evidence="2">CY1</strain>
    </source>
</reference>
<keyword evidence="2" id="KW-1185">Reference proteome</keyword>
<dbReference type="Proteomes" id="UP000190626">
    <property type="component" value="Unassembled WGS sequence"/>
</dbReference>
<comment type="caution">
    <text evidence="1">The sequence shown here is derived from an EMBL/GenBank/DDBJ whole genome shotgun (WGS) entry which is preliminary data.</text>
</comment>
<accession>A0A1V4HR52</accession>
<organism evidence="1 2">
    <name type="scientific">Paenibacillus ferrarius</name>
    <dbReference type="NCBI Taxonomy" id="1469647"/>
    <lineage>
        <taxon>Bacteria</taxon>
        <taxon>Bacillati</taxon>
        <taxon>Bacillota</taxon>
        <taxon>Bacilli</taxon>
        <taxon>Bacillales</taxon>
        <taxon>Paenibacillaceae</taxon>
        <taxon>Paenibacillus</taxon>
    </lineage>
</organism>
<evidence type="ECO:0000313" key="2">
    <source>
        <dbReference type="Proteomes" id="UP000190626"/>
    </source>
</evidence>
<dbReference type="RefSeq" id="WP_079409756.1">
    <property type="nucleotide sequence ID" value="NZ_MBTG01000004.1"/>
</dbReference>
<evidence type="ECO:0000313" key="1">
    <source>
        <dbReference type="EMBL" id="OPH60296.1"/>
    </source>
</evidence>